<keyword evidence="2" id="KW-1185">Reference proteome</keyword>
<dbReference type="Proteomes" id="UP000831701">
    <property type="component" value="Chromosome 13"/>
</dbReference>
<protein>
    <submittedName>
        <fullName evidence="1">Uncharacterized protein</fullName>
    </submittedName>
</protein>
<sequence>MASQHPSSWSQQLLWVEYALHNTLTCSATGLSPFQCAYGFQPPLFPDLEEEVSCPSVQAFIRRCRGTWTQARAALLYSSDPDTEAANRRRSQAPTYQGRPKGVALHTGPTSTSRV</sequence>
<proteinExistence type="predicted"/>
<reference evidence="1" key="1">
    <citation type="submission" date="2022-04" db="EMBL/GenBank/DDBJ databases">
        <title>Jade perch genome.</title>
        <authorList>
            <person name="Chao B."/>
        </authorList>
    </citation>
    <scope>NUCLEOTIDE SEQUENCE</scope>
    <source>
        <strain evidence="1">CB-2022</strain>
    </source>
</reference>
<accession>A0ACB8W7U0</accession>
<dbReference type="EMBL" id="CM041543">
    <property type="protein sequence ID" value="KAI3363705.1"/>
    <property type="molecule type" value="Genomic_DNA"/>
</dbReference>
<name>A0ACB8W7U0_9TELE</name>
<comment type="caution">
    <text evidence="1">The sequence shown here is derived from an EMBL/GenBank/DDBJ whole genome shotgun (WGS) entry which is preliminary data.</text>
</comment>
<evidence type="ECO:0000313" key="2">
    <source>
        <dbReference type="Proteomes" id="UP000831701"/>
    </source>
</evidence>
<gene>
    <name evidence="1" type="ORF">L3Q82_001198</name>
</gene>
<organism evidence="1 2">
    <name type="scientific">Scortum barcoo</name>
    <name type="common">barcoo grunter</name>
    <dbReference type="NCBI Taxonomy" id="214431"/>
    <lineage>
        <taxon>Eukaryota</taxon>
        <taxon>Metazoa</taxon>
        <taxon>Chordata</taxon>
        <taxon>Craniata</taxon>
        <taxon>Vertebrata</taxon>
        <taxon>Euteleostomi</taxon>
        <taxon>Actinopterygii</taxon>
        <taxon>Neopterygii</taxon>
        <taxon>Teleostei</taxon>
        <taxon>Neoteleostei</taxon>
        <taxon>Acanthomorphata</taxon>
        <taxon>Eupercaria</taxon>
        <taxon>Centrarchiformes</taxon>
        <taxon>Terapontoidei</taxon>
        <taxon>Terapontidae</taxon>
        <taxon>Scortum</taxon>
    </lineage>
</organism>
<evidence type="ECO:0000313" key="1">
    <source>
        <dbReference type="EMBL" id="KAI3363705.1"/>
    </source>
</evidence>